<name>A0A167T2X0_PENCH</name>
<keyword evidence="6" id="KW-0520">NAD</keyword>
<evidence type="ECO:0000259" key="8">
    <source>
        <dbReference type="Pfam" id="PF00107"/>
    </source>
</evidence>
<feature type="domain" description="Alcohol dehydrogenase-like N-terminal" evidence="9">
    <location>
        <begin position="36"/>
        <end position="147"/>
    </location>
</feature>
<proteinExistence type="inferred from homology"/>
<sequence length="385" mass="41323">MTLSAANASMLAVVWNGIPYNMSVETRPRPVIINSTDAIVRLSSASICGTDLHVYHGLYGSYQPGWIMGHEGVGYVESVGDGVHSHQVGDYVVVPDNFGTGQYPSRDIPNEEWTPGYGPDYTGGQLVGGTQAEYARVPWADFALTPIPKGPDGKWNTSKELDYIMTSDVFATAWEGLTWSGFEAGDSVAVFGAGPVGQMAAYSAVLRGASRVYIIDRIESRLTLAQTIGAIPINYVNTSAAQQIMALEPQGVDRAVDAVGMEARAANGSYDQNLAVQEAFNVVRSGGGIGIVGVYATSNDAPGHPHSTMLPSMFPFALSDAFMKTFRFQIGIADARPSAPQLIDLISSGEASPGYIVSSQINITQAPEYYQRFNNWLESKVVIRF</sequence>
<dbReference type="EMBL" id="CM002799">
    <property type="protein sequence ID" value="KZN87830.1"/>
    <property type="molecule type" value="Genomic_DNA"/>
</dbReference>
<dbReference type="InterPro" id="IPR002328">
    <property type="entry name" value="ADH_Zn_CS"/>
</dbReference>
<evidence type="ECO:0000259" key="9">
    <source>
        <dbReference type="Pfam" id="PF08240"/>
    </source>
</evidence>
<keyword evidence="5" id="KW-0560">Oxidoreductase</keyword>
<comment type="similarity">
    <text evidence="2 7">Belongs to the zinc-containing alcohol dehydrogenase family.</text>
</comment>
<dbReference type="GO" id="GO:0016491">
    <property type="term" value="F:oxidoreductase activity"/>
    <property type="evidence" value="ECO:0007669"/>
    <property type="project" value="UniProtKB-KW"/>
</dbReference>
<dbReference type="Pfam" id="PF08240">
    <property type="entry name" value="ADH_N"/>
    <property type="match status" value="1"/>
</dbReference>
<dbReference type="Proteomes" id="UP000076449">
    <property type="component" value="Chromosome II"/>
</dbReference>
<dbReference type="PANTHER" id="PTHR42813">
    <property type="entry name" value="ZINC-TYPE ALCOHOL DEHYDROGENASE-LIKE"/>
    <property type="match status" value="1"/>
</dbReference>
<comment type="cofactor">
    <cofactor evidence="1 7">
        <name>Zn(2+)</name>
        <dbReference type="ChEBI" id="CHEBI:29105"/>
    </cofactor>
</comment>
<evidence type="ECO:0000256" key="2">
    <source>
        <dbReference type="ARBA" id="ARBA00008072"/>
    </source>
</evidence>
<dbReference type="PANTHER" id="PTHR42813:SF3">
    <property type="entry name" value="GLUTATHIONE-INDEPENDENT FORMALDEHYDE DEHYDROGENASE"/>
    <property type="match status" value="1"/>
</dbReference>
<dbReference type="Gene3D" id="3.40.50.720">
    <property type="entry name" value="NAD(P)-binding Rossmann-like Domain"/>
    <property type="match status" value="1"/>
</dbReference>
<keyword evidence="4 7" id="KW-0862">Zinc</keyword>
<dbReference type="InterPro" id="IPR013149">
    <property type="entry name" value="ADH-like_C"/>
</dbReference>
<gene>
    <name evidence="10" type="ORF">EN45_063910</name>
</gene>
<evidence type="ECO:0000256" key="7">
    <source>
        <dbReference type="RuleBase" id="RU361277"/>
    </source>
</evidence>
<dbReference type="InterPro" id="IPR036291">
    <property type="entry name" value="NAD(P)-bd_dom_sf"/>
</dbReference>
<dbReference type="InterPro" id="IPR013154">
    <property type="entry name" value="ADH-like_N"/>
</dbReference>
<dbReference type="Gene3D" id="3.90.180.10">
    <property type="entry name" value="Medium-chain alcohol dehydrogenases, catalytic domain"/>
    <property type="match status" value="1"/>
</dbReference>
<accession>A0A167T2X0</accession>
<dbReference type="PROSITE" id="PS00059">
    <property type="entry name" value="ADH_ZINC"/>
    <property type="match status" value="1"/>
</dbReference>
<evidence type="ECO:0000256" key="1">
    <source>
        <dbReference type="ARBA" id="ARBA00001947"/>
    </source>
</evidence>
<evidence type="ECO:0000256" key="4">
    <source>
        <dbReference type="ARBA" id="ARBA00022833"/>
    </source>
</evidence>
<evidence type="ECO:0000256" key="3">
    <source>
        <dbReference type="ARBA" id="ARBA00022723"/>
    </source>
</evidence>
<dbReference type="AlphaFoldDB" id="A0A167T2X0"/>
<dbReference type="GO" id="GO:0008270">
    <property type="term" value="F:zinc ion binding"/>
    <property type="evidence" value="ECO:0007669"/>
    <property type="project" value="InterPro"/>
</dbReference>
<dbReference type="CDD" id="cd08282">
    <property type="entry name" value="PFDH_like"/>
    <property type="match status" value="1"/>
</dbReference>
<organism evidence="10">
    <name type="scientific">Penicillium chrysogenum</name>
    <name type="common">Penicillium notatum</name>
    <dbReference type="NCBI Taxonomy" id="5076"/>
    <lineage>
        <taxon>Eukaryota</taxon>
        <taxon>Fungi</taxon>
        <taxon>Dikarya</taxon>
        <taxon>Ascomycota</taxon>
        <taxon>Pezizomycotina</taxon>
        <taxon>Eurotiomycetes</taxon>
        <taxon>Eurotiomycetidae</taxon>
        <taxon>Eurotiales</taxon>
        <taxon>Aspergillaceae</taxon>
        <taxon>Penicillium</taxon>
        <taxon>Penicillium chrysogenum species complex</taxon>
    </lineage>
</organism>
<feature type="domain" description="Alcohol dehydrogenase-like C-terminal" evidence="8">
    <location>
        <begin position="195"/>
        <end position="299"/>
    </location>
</feature>
<evidence type="ECO:0000256" key="6">
    <source>
        <dbReference type="ARBA" id="ARBA00023027"/>
    </source>
</evidence>
<reference evidence="10" key="1">
    <citation type="journal article" date="2014" name="Genome Announc.">
        <title>Complete sequencing and chromosome-scale genome assembly of the industrial progenitor strain P2niaD18 from the penicillin producer Penicillium chrysogenum.</title>
        <authorList>
            <person name="Specht T."/>
            <person name="Dahlmann T.A."/>
            <person name="Zadra I."/>
            <person name="Kurnsteiner H."/>
            <person name="Kuck U."/>
        </authorList>
    </citation>
    <scope>NUCLEOTIDE SEQUENCE [LARGE SCALE GENOMIC DNA]</scope>
    <source>
        <strain evidence="10">P2niaD18</strain>
    </source>
</reference>
<dbReference type="SUPFAM" id="SSF51735">
    <property type="entry name" value="NAD(P)-binding Rossmann-fold domains"/>
    <property type="match status" value="1"/>
</dbReference>
<dbReference type="InterPro" id="IPR011032">
    <property type="entry name" value="GroES-like_sf"/>
</dbReference>
<keyword evidence="3 7" id="KW-0479">Metal-binding</keyword>
<protein>
    <submittedName>
        <fullName evidence="10">S-(Hydroxymethyl)glutathione dehydrogenase</fullName>
    </submittedName>
</protein>
<dbReference type="Pfam" id="PF00107">
    <property type="entry name" value="ADH_zinc_N"/>
    <property type="match status" value="1"/>
</dbReference>
<dbReference type="SUPFAM" id="SSF50129">
    <property type="entry name" value="GroES-like"/>
    <property type="match status" value="1"/>
</dbReference>
<evidence type="ECO:0000256" key="5">
    <source>
        <dbReference type="ARBA" id="ARBA00023002"/>
    </source>
</evidence>
<evidence type="ECO:0000313" key="10">
    <source>
        <dbReference type="EMBL" id="KZN87830.1"/>
    </source>
</evidence>